<evidence type="ECO:0000256" key="4">
    <source>
        <dbReference type="ARBA" id="ARBA00022617"/>
    </source>
</evidence>
<dbReference type="CDD" id="cd11065">
    <property type="entry name" value="CYP64-like"/>
    <property type="match status" value="1"/>
</dbReference>
<keyword evidence="6" id="KW-0560">Oxidoreductase</keyword>
<dbReference type="PANTHER" id="PTHR46300">
    <property type="entry name" value="P450, PUTATIVE (EUROFUNG)-RELATED-RELATED"/>
    <property type="match status" value="1"/>
</dbReference>
<sequence length="511" mass="57486">MSLPALSLATALFALLLLRRWRRASKLPPGPPRDPIIGNLRQMPTERPPLVFHEWAKTYGDVVYLELPGKSIVPLDSLQAGEDLLDKRSAIYSDRPAFTLYELFGWTPTMSFLPYGKQFAVQRQMHQSYLNRIKVVNHKPMQLREARALVDNLLHMRIGEHERYLSRFSTGVITQVVAGHRITSDDDPYLRLSKMILESLFHSGPPGATAIDFLPFLRHFPFWFPGTYYARVASEWRAMVRELHEYPLWTVRAQKESGKARPSFILSQLAEMEESRTETEQDMEELRGSAAAMFGAGESTTWSTLSSFLLAMVLRPECQEKAHKEIASVVGSTRLPDFADRESLPYVECVHQEVLRWAPAVPLGLPHRVMEDDTYRGMFIPAGSTVFANIKGMTLDEKIYHDPHAFNPERYLQPPHGRGEPHFPAKFGFGRRVCTGQYLADNSVWIAIATTLAACRISNAVDENGDAIVPAGTVSYGIGSHPEEFQCVITARSPQSAAIVRSALSCDPDEC</sequence>
<evidence type="ECO:0000256" key="5">
    <source>
        <dbReference type="ARBA" id="ARBA00022723"/>
    </source>
</evidence>
<evidence type="ECO:0000313" key="11">
    <source>
        <dbReference type="EMBL" id="KAJ7214472.1"/>
    </source>
</evidence>
<dbReference type="AlphaFoldDB" id="A0AAD6VK62"/>
<dbReference type="InterPro" id="IPR002401">
    <property type="entry name" value="Cyt_P450_E_grp-I"/>
</dbReference>
<dbReference type="PANTHER" id="PTHR46300:SF5">
    <property type="entry name" value="CYTOCHROME P450"/>
    <property type="match status" value="1"/>
</dbReference>
<dbReference type="EMBL" id="JARJCW010000019">
    <property type="protein sequence ID" value="KAJ7214472.1"/>
    <property type="molecule type" value="Genomic_DNA"/>
</dbReference>
<dbReference type="InterPro" id="IPR001128">
    <property type="entry name" value="Cyt_P450"/>
</dbReference>
<dbReference type="GO" id="GO:0020037">
    <property type="term" value="F:heme binding"/>
    <property type="evidence" value="ECO:0007669"/>
    <property type="project" value="InterPro"/>
</dbReference>
<reference evidence="11" key="1">
    <citation type="submission" date="2023-03" db="EMBL/GenBank/DDBJ databases">
        <title>Massive genome expansion in bonnet fungi (Mycena s.s.) driven by repeated elements and novel gene families across ecological guilds.</title>
        <authorList>
            <consortium name="Lawrence Berkeley National Laboratory"/>
            <person name="Harder C.B."/>
            <person name="Miyauchi S."/>
            <person name="Viragh M."/>
            <person name="Kuo A."/>
            <person name="Thoen E."/>
            <person name="Andreopoulos B."/>
            <person name="Lu D."/>
            <person name="Skrede I."/>
            <person name="Drula E."/>
            <person name="Henrissat B."/>
            <person name="Morin E."/>
            <person name="Kohler A."/>
            <person name="Barry K."/>
            <person name="LaButti K."/>
            <person name="Morin E."/>
            <person name="Salamov A."/>
            <person name="Lipzen A."/>
            <person name="Mereny Z."/>
            <person name="Hegedus B."/>
            <person name="Baldrian P."/>
            <person name="Stursova M."/>
            <person name="Weitz H."/>
            <person name="Taylor A."/>
            <person name="Grigoriev I.V."/>
            <person name="Nagy L.G."/>
            <person name="Martin F."/>
            <person name="Kauserud H."/>
        </authorList>
    </citation>
    <scope>NUCLEOTIDE SEQUENCE</scope>
    <source>
        <strain evidence="11">9144</strain>
    </source>
</reference>
<feature type="signal peptide" evidence="10">
    <location>
        <begin position="1"/>
        <end position="24"/>
    </location>
</feature>
<dbReference type="SUPFAM" id="SSF48264">
    <property type="entry name" value="Cytochrome P450"/>
    <property type="match status" value="1"/>
</dbReference>
<dbReference type="InterPro" id="IPR036396">
    <property type="entry name" value="Cyt_P450_sf"/>
</dbReference>
<comment type="similarity">
    <text evidence="3">Belongs to the cytochrome P450 family.</text>
</comment>
<evidence type="ECO:0000256" key="6">
    <source>
        <dbReference type="ARBA" id="ARBA00023002"/>
    </source>
</evidence>
<name>A0AAD6VK62_9AGAR</name>
<comment type="pathway">
    <text evidence="2">Secondary metabolite biosynthesis.</text>
</comment>
<proteinExistence type="inferred from homology"/>
<evidence type="ECO:0000256" key="2">
    <source>
        <dbReference type="ARBA" id="ARBA00005179"/>
    </source>
</evidence>
<feature type="chain" id="PRO_5042286427" evidence="10">
    <location>
        <begin position="25"/>
        <end position="511"/>
    </location>
</feature>
<keyword evidence="4 9" id="KW-0349">Heme</keyword>
<dbReference type="GO" id="GO:0016705">
    <property type="term" value="F:oxidoreductase activity, acting on paired donors, with incorporation or reduction of molecular oxygen"/>
    <property type="evidence" value="ECO:0007669"/>
    <property type="project" value="InterPro"/>
</dbReference>
<keyword evidence="12" id="KW-1185">Reference proteome</keyword>
<protein>
    <submittedName>
        <fullName evidence="11">Cytochrome P450</fullName>
    </submittedName>
</protein>
<dbReference type="Pfam" id="PF00067">
    <property type="entry name" value="p450"/>
    <property type="match status" value="1"/>
</dbReference>
<evidence type="ECO:0000256" key="10">
    <source>
        <dbReference type="SAM" id="SignalP"/>
    </source>
</evidence>
<evidence type="ECO:0000256" key="3">
    <source>
        <dbReference type="ARBA" id="ARBA00010617"/>
    </source>
</evidence>
<evidence type="ECO:0000256" key="7">
    <source>
        <dbReference type="ARBA" id="ARBA00023004"/>
    </source>
</evidence>
<dbReference type="GO" id="GO:0004497">
    <property type="term" value="F:monooxygenase activity"/>
    <property type="evidence" value="ECO:0007669"/>
    <property type="project" value="UniProtKB-KW"/>
</dbReference>
<dbReference type="Gene3D" id="1.10.630.10">
    <property type="entry name" value="Cytochrome P450"/>
    <property type="match status" value="1"/>
</dbReference>
<accession>A0AAD6VK62</accession>
<keyword evidence="5 9" id="KW-0479">Metal-binding</keyword>
<dbReference type="GO" id="GO:0005506">
    <property type="term" value="F:iron ion binding"/>
    <property type="evidence" value="ECO:0007669"/>
    <property type="project" value="InterPro"/>
</dbReference>
<dbReference type="InterPro" id="IPR050364">
    <property type="entry name" value="Cytochrome_P450_fung"/>
</dbReference>
<evidence type="ECO:0000256" key="1">
    <source>
        <dbReference type="ARBA" id="ARBA00001971"/>
    </source>
</evidence>
<feature type="binding site" description="axial binding residue" evidence="9">
    <location>
        <position position="434"/>
    </location>
    <ligand>
        <name>heme</name>
        <dbReference type="ChEBI" id="CHEBI:30413"/>
    </ligand>
    <ligandPart>
        <name>Fe</name>
        <dbReference type="ChEBI" id="CHEBI:18248"/>
    </ligandPart>
</feature>
<evidence type="ECO:0000256" key="8">
    <source>
        <dbReference type="ARBA" id="ARBA00023033"/>
    </source>
</evidence>
<comment type="cofactor">
    <cofactor evidence="1 9">
        <name>heme</name>
        <dbReference type="ChEBI" id="CHEBI:30413"/>
    </cofactor>
</comment>
<keyword evidence="8" id="KW-0503">Monooxygenase</keyword>
<organism evidence="11 12">
    <name type="scientific">Mycena pura</name>
    <dbReference type="NCBI Taxonomy" id="153505"/>
    <lineage>
        <taxon>Eukaryota</taxon>
        <taxon>Fungi</taxon>
        <taxon>Dikarya</taxon>
        <taxon>Basidiomycota</taxon>
        <taxon>Agaricomycotina</taxon>
        <taxon>Agaricomycetes</taxon>
        <taxon>Agaricomycetidae</taxon>
        <taxon>Agaricales</taxon>
        <taxon>Marasmiineae</taxon>
        <taxon>Mycenaceae</taxon>
        <taxon>Mycena</taxon>
    </lineage>
</organism>
<comment type="caution">
    <text evidence="11">The sequence shown here is derived from an EMBL/GenBank/DDBJ whole genome shotgun (WGS) entry which is preliminary data.</text>
</comment>
<dbReference type="Proteomes" id="UP001219525">
    <property type="component" value="Unassembled WGS sequence"/>
</dbReference>
<dbReference type="PRINTS" id="PR00463">
    <property type="entry name" value="EP450I"/>
</dbReference>
<gene>
    <name evidence="11" type="ORF">GGX14DRAFT_444002</name>
</gene>
<keyword evidence="7 9" id="KW-0408">Iron</keyword>
<keyword evidence="10" id="KW-0732">Signal</keyword>
<evidence type="ECO:0000256" key="9">
    <source>
        <dbReference type="PIRSR" id="PIRSR602401-1"/>
    </source>
</evidence>
<evidence type="ECO:0000313" key="12">
    <source>
        <dbReference type="Proteomes" id="UP001219525"/>
    </source>
</evidence>